<keyword evidence="1" id="KW-0812">Transmembrane</keyword>
<protein>
    <submittedName>
        <fullName evidence="2">Zinc ribbon domain-containing protein</fullName>
    </submittedName>
</protein>
<dbReference type="InterPro" id="IPR011050">
    <property type="entry name" value="Pectin_lyase_fold/virulence"/>
</dbReference>
<name>A0A9D2L7H5_9FIRM</name>
<dbReference type="EMBL" id="DWYS01000069">
    <property type="protein sequence ID" value="HJB07395.1"/>
    <property type="molecule type" value="Genomic_DNA"/>
</dbReference>
<feature type="transmembrane region" description="Helical" evidence="1">
    <location>
        <begin position="38"/>
        <end position="62"/>
    </location>
</feature>
<comment type="caution">
    <text evidence="2">The sequence shown here is derived from an EMBL/GenBank/DDBJ whole genome shotgun (WGS) entry which is preliminary data.</text>
</comment>
<dbReference type="Gene3D" id="2.160.20.10">
    <property type="entry name" value="Single-stranded right-handed beta-helix, Pectin lyase-like"/>
    <property type="match status" value="1"/>
</dbReference>
<reference evidence="2" key="1">
    <citation type="journal article" date="2021" name="PeerJ">
        <title>Extensive microbial diversity within the chicken gut microbiome revealed by metagenomics and culture.</title>
        <authorList>
            <person name="Gilroy R."/>
            <person name="Ravi A."/>
            <person name="Getino M."/>
            <person name="Pursley I."/>
            <person name="Horton D.L."/>
            <person name="Alikhan N.F."/>
            <person name="Baker D."/>
            <person name="Gharbi K."/>
            <person name="Hall N."/>
            <person name="Watson M."/>
            <person name="Adriaenssens E.M."/>
            <person name="Foster-Nyarko E."/>
            <person name="Jarju S."/>
            <person name="Secka A."/>
            <person name="Antonio M."/>
            <person name="Oren A."/>
            <person name="Chaudhuri R.R."/>
            <person name="La Ragione R."/>
            <person name="Hildebrand F."/>
            <person name="Pallen M.J."/>
        </authorList>
    </citation>
    <scope>NUCLEOTIDE SEQUENCE</scope>
    <source>
        <strain evidence="2">CHK188-4685</strain>
    </source>
</reference>
<proteinExistence type="predicted"/>
<evidence type="ECO:0000313" key="3">
    <source>
        <dbReference type="Proteomes" id="UP000886804"/>
    </source>
</evidence>
<dbReference type="AlphaFoldDB" id="A0A9D2L7H5"/>
<keyword evidence="1" id="KW-1133">Transmembrane helix</keyword>
<keyword evidence="1" id="KW-0472">Membrane</keyword>
<dbReference type="InterPro" id="IPR012334">
    <property type="entry name" value="Pectin_lyas_fold"/>
</dbReference>
<accession>A0A9D2L7H5</accession>
<organism evidence="2 3">
    <name type="scientific">Candidatus Enterocloster faecavium</name>
    <dbReference type="NCBI Taxonomy" id="2838560"/>
    <lineage>
        <taxon>Bacteria</taxon>
        <taxon>Bacillati</taxon>
        <taxon>Bacillota</taxon>
        <taxon>Clostridia</taxon>
        <taxon>Lachnospirales</taxon>
        <taxon>Lachnospiraceae</taxon>
        <taxon>Enterocloster</taxon>
    </lineage>
</organism>
<gene>
    <name evidence="2" type="ORF">H9716_05950</name>
</gene>
<sequence>MEKKCPYCGSLIPEEASFCPRCAKSLNQRAQAKPPGRLAFRLLPGAGLLLAAVLFASAFYLYTRPKTYEGMGEITYADSNSSYQLVLNYLLEHRYSPEPVLNANIGGEDSYRTPCWLYINESSTGADAADAFMEKVDSVQIKIEQPDGSLSPVLCSEPEPLDFNPEAALGTLVDFTRESPSLSRILWIISMKNGDTIRLGMDLSLYKVEIHNYSSENADLSDSKALQALIDQIAEEIDYRDEVNITLPAVTYTEPLILHGPSINLTGSESGNGRTTFTAGIQMRDGASLISYLTGIDFKGNGTGVAISAAGRLWTKDCTFDGWKTALLVFGNVWANATDCTFTDNDIGLHYNSTDVSPSDSRFTGNIFAGNGTGVLLENVPAADLTLDFGQCLFENNETDLDNRCSQMVDLSEAVFR</sequence>
<dbReference type="Proteomes" id="UP000886804">
    <property type="component" value="Unassembled WGS sequence"/>
</dbReference>
<evidence type="ECO:0000256" key="1">
    <source>
        <dbReference type="SAM" id="Phobius"/>
    </source>
</evidence>
<evidence type="ECO:0000313" key="2">
    <source>
        <dbReference type="EMBL" id="HJB07395.1"/>
    </source>
</evidence>
<reference evidence="2" key="2">
    <citation type="submission" date="2021-04" db="EMBL/GenBank/DDBJ databases">
        <authorList>
            <person name="Gilroy R."/>
        </authorList>
    </citation>
    <scope>NUCLEOTIDE SEQUENCE</scope>
    <source>
        <strain evidence="2">CHK188-4685</strain>
    </source>
</reference>
<dbReference type="SUPFAM" id="SSF51126">
    <property type="entry name" value="Pectin lyase-like"/>
    <property type="match status" value="1"/>
</dbReference>